<feature type="region of interest" description="Disordered" evidence="1">
    <location>
        <begin position="13"/>
        <end position="53"/>
    </location>
</feature>
<feature type="compositionally biased region" description="Low complexity" evidence="1">
    <location>
        <begin position="242"/>
        <end position="256"/>
    </location>
</feature>
<name>A0AAE0KEP4_9PEZI</name>
<feature type="region of interest" description="Disordered" evidence="1">
    <location>
        <begin position="156"/>
        <end position="277"/>
    </location>
</feature>
<reference evidence="3" key="2">
    <citation type="submission" date="2023-06" db="EMBL/GenBank/DDBJ databases">
        <authorList>
            <consortium name="Lawrence Berkeley National Laboratory"/>
            <person name="Haridas S."/>
            <person name="Hensen N."/>
            <person name="Bonometti L."/>
            <person name="Westerberg I."/>
            <person name="Brannstrom I.O."/>
            <person name="Guillou S."/>
            <person name="Cros-Aarteil S."/>
            <person name="Calhoun S."/>
            <person name="Kuo A."/>
            <person name="Mondo S."/>
            <person name="Pangilinan J."/>
            <person name="Riley R."/>
            <person name="LaButti K."/>
            <person name="Andreopoulos B."/>
            <person name="Lipzen A."/>
            <person name="Chen C."/>
            <person name="Yanf M."/>
            <person name="Daum C."/>
            <person name="Ng V."/>
            <person name="Clum A."/>
            <person name="Steindorff A."/>
            <person name="Ohm R."/>
            <person name="Martin F."/>
            <person name="Silar P."/>
            <person name="Natvig D."/>
            <person name="Lalanne C."/>
            <person name="Gautier V."/>
            <person name="Ament-velasquez S.L."/>
            <person name="Kruys A."/>
            <person name="Hutchinson M.I."/>
            <person name="Powell A.J."/>
            <person name="Barry K."/>
            <person name="Miller A.N."/>
            <person name="Grigoriev I.V."/>
            <person name="Debuchy R."/>
            <person name="Gladieux P."/>
            <person name="Thoren M.H."/>
            <person name="Johannesson H."/>
        </authorList>
    </citation>
    <scope>NUCLEOTIDE SEQUENCE</scope>
    <source>
        <strain evidence="3">CBS 232.78</strain>
    </source>
</reference>
<feature type="compositionally biased region" description="Basic and acidic residues" evidence="1">
    <location>
        <begin position="169"/>
        <end position="183"/>
    </location>
</feature>
<protein>
    <recommendedName>
        <fullName evidence="2">DUF4604 domain-containing protein</fullName>
    </recommendedName>
</protein>
<feature type="compositionally biased region" description="Basic and acidic residues" evidence="1">
    <location>
        <begin position="214"/>
        <end position="226"/>
    </location>
</feature>
<comment type="caution">
    <text evidence="3">The sequence shown here is derived from an EMBL/GenBank/DDBJ whole genome shotgun (WGS) entry which is preliminary data.</text>
</comment>
<dbReference type="AlphaFoldDB" id="A0AAE0KEP4"/>
<dbReference type="InterPro" id="IPR027911">
    <property type="entry name" value="DUF4604"/>
</dbReference>
<dbReference type="Pfam" id="PF15377">
    <property type="entry name" value="DUF4604"/>
    <property type="match status" value="1"/>
</dbReference>
<feature type="compositionally biased region" description="Polar residues" evidence="1">
    <location>
        <begin position="16"/>
        <end position="53"/>
    </location>
</feature>
<dbReference type="Proteomes" id="UP001285441">
    <property type="component" value="Unassembled WGS sequence"/>
</dbReference>
<proteinExistence type="predicted"/>
<evidence type="ECO:0000259" key="2">
    <source>
        <dbReference type="Pfam" id="PF15377"/>
    </source>
</evidence>
<organism evidence="3 4">
    <name type="scientific">Podospora didyma</name>
    <dbReference type="NCBI Taxonomy" id="330526"/>
    <lineage>
        <taxon>Eukaryota</taxon>
        <taxon>Fungi</taxon>
        <taxon>Dikarya</taxon>
        <taxon>Ascomycota</taxon>
        <taxon>Pezizomycotina</taxon>
        <taxon>Sordariomycetes</taxon>
        <taxon>Sordariomycetidae</taxon>
        <taxon>Sordariales</taxon>
        <taxon>Podosporaceae</taxon>
        <taxon>Podospora</taxon>
    </lineage>
</organism>
<feature type="compositionally biased region" description="Basic residues" evidence="1">
    <location>
        <begin position="257"/>
        <end position="268"/>
    </location>
</feature>
<reference evidence="3" key="1">
    <citation type="journal article" date="2023" name="Mol. Phylogenet. Evol.">
        <title>Genome-scale phylogeny and comparative genomics of the fungal order Sordariales.</title>
        <authorList>
            <person name="Hensen N."/>
            <person name="Bonometti L."/>
            <person name="Westerberg I."/>
            <person name="Brannstrom I.O."/>
            <person name="Guillou S."/>
            <person name="Cros-Aarteil S."/>
            <person name="Calhoun S."/>
            <person name="Haridas S."/>
            <person name="Kuo A."/>
            <person name="Mondo S."/>
            <person name="Pangilinan J."/>
            <person name="Riley R."/>
            <person name="LaButti K."/>
            <person name="Andreopoulos B."/>
            <person name="Lipzen A."/>
            <person name="Chen C."/>
            <person name="Yan M."/>
            <person name="Daum C."/>
            <person name="Ng V."/>
            <person name="Clum A."/>
            <person name="Steindorff A."/>
            <person name="Ohm R.A."/>
            <person name="Martin F."/>
            <person name="Silar P."/>
            <person name="Natvig D.O."/>
            <person name="Lalanne C."/>
            <person name="Gautier V."/>
            <person name="Ament-Velasquez S.L."/>
            <person name="Kruys A."/>
            <person name="Hutchinson M.I."/>
            <person name="Powell A.J."/>
            <person name="Barry K."/>
            <person name="Miller A.N."/>
            <person name="Grigoriev I.V."/>
            <person name="Debuchy R."/>
            <person name="Gladieux P."/>
            <person name="Hiltunen Thoren M."/>
            <person name="Johannesson H."/>
        </authorList>
    </citation>
    <scope>NUCLEOTIDE SEQUENCE</scope>
    <source>
        <strain evidence="3">CBS 232.78</strain>
    </source>
</reference>
<evidence type="ECO:0000313" key="4">
    <source>
        <dbReference type="Proteomes" id="UP001285441"/>
    </source>
</evidence>
<dbReference type="EMBL" id="JAULSW010000007">
    <property type="protein sequence ID" value="KAK3374611.1"/>
    <property type="molecule type" value="Genomic_DNA"/>
</dbReference>
<sequence length="277" mass="29879">MIRVRWMRGKFHYHPLQQQPASQDRTTNSPSQSTLTRPSRTLRQCSHTSQSLSNLLAIPDTHTSVRPRRLFGASPKMSKINAKNLQYNTSLPPFLARLRGEQAARDFDGPDPILAAQRRPTKPGRTGSEEAEDAPLVVDEHGHAVDGAVVQVGKDGTVTAAPGPESSEPEQKDTSRATEEKENAAATAAGRKKRKVGKVIGAHDGDEDDDNDEKDPKAGRVKEQKKQKTTAEAGTTKEGKDIAASATAAAAASKTNKGTKKKTAKKIKLSFGEEDEG</sequence>
<accession>A0AAE0KEP4</accession>
<feature type="region of interest" description="Disordered" evidence="1">
    <location>
        <begin position="105"/>
        <end position="133"/>
    </location>
</feature>
<feature type="domain" description="DUF4604" evidence="2">
    <location>
        <begin position="83"/>
        <end position="275"/>
    </location>
</feature>
<gene>
    <name evidence="3" type="ORF">B0H63DRAFT_253915</name>
</gene>
<evidence type="ECO:0000313" key="3">
    <source>
        <dbReference type="EMBL" id="KAK3374611.1"/>
    </source>
</evidence>
<evidence type="ECO:0000256" key="1">
    <source>
        <dbReference type="SAM" id="MobiDB-lite"/>
    </source>
</evidence>
<keyword evidence="4" id="KW-1185">Reference proteome</keyword>